<dbReference type="InterPro" id="IPR013783">
    <property type="entry name" value="Ig-like_fold"/>
</dbReference>
<proteinExistence type="predicted"/>
<gene>
    <name evidence="8" type="ORF">UX05_C0001G0033</name>
</gene>
<dbReference type="Proteomes" id="UP000034264">
    <property type="component" value="Unassembled WGS sequence"/>
</dbReference>
<keyword evidence="6" id="KW-1133">Transmembrane helix</keyword>
<evidence type="ECO:0000256" key="2">
    <source>
        <dbReference type="ARBA" id="ARBA00004496"/>
    </source>
</evidence>
<dbReference type="Pfam" id="PF22544">
    <property type="entry name" value="HYDIN_VesB_CFA65-like_Ig"/>
    <property type="match status" value="1"/>
</dbReference>
<sequence length="164" mass="17050">MSSKVIIIGAIVTLALLFGGLFFLSRPQPKVAVNPQATGQLTAGESFYDFGSVSMAKGLVSRKFTLTNSGTVSATVTKMFTSCMCTTAKLTFAGQSWGPVGMPGQTAIPNLAVQVDPGQEAVVEVTFDPNAHGPAGVGIIERQVTIELNGQSPLQLSFKASVTP</sequence>
<evidence type="ECO:0000259" key="7">
    <source>
        <dbReference type="Pfam" id="PF22544"/>
    </source>
</evidence>
<evidence type="ECO:0000256" key="5">
    <source>
        <dbReference type="ARBA" id="ARBA00023273"/>
    </source>
</evidence>
<evidence type="ECO:0000256" key="4">
    <source>
        <dbReference type="ARBA" id="ARBA00023069"/>
    </source>
</evidence>
<comment type="caution">
    <text evidence="8">The sequence shown here is derived from an EMBL/GenBank/DDBJ whole genome shotgun (WGS) entry which is preliminary data.</text>
</comment>
<feature type="transmembrane region" description="Helical" evidence="6">
    <location>
        <begin position="6"/>
        <end position="24"/>
    </location>
</feature>
<evidence type="ECO:0000313" key="9">
    <source>
        <dbReference type="Proteomes" id="UP000034264"/>
    </source>
</evidence>
<evidence type="ECO:0000256" key="1">
    <source>
        <dbReference type="ARBA" id="ARBA00004138"/>
    </source>
</evidence>
<dbReference type="AlphaFoldDB" id="A0A0G1M573"/>
<feature type="domain" description="HYDIN/VesB/CFA65-like Ig-like" evidence="7">
    <location>
        <begin position="46"/>
        <end position="160"/>
    </location>
</feature>
<keyword evidence="6" id="KW-0472">Membrane</keyword>
<name>A0A0G1M573_9BACT</name>
<dbReference type="Gene3D" id="2.60.40.10">
    <property type="entry name" value="Immunoglobulins"/>
    <property type="match status" value="1"/>
</dbReference>
<keyword evidence="4" id="KW-0969">Cilium</keyword>
<organism evidence="8 9">
    <name type="scientific">Candidatus Amesbacteria bacterium GW2011_GWC2_45_19</name>
    <dbReference type="NCBI Taxonomy" id="1618366"/>
    <lineage>
        <taxon>Bacteria</taxon>
        <taxon>Candidatus Amesiibacteriota</taxon>
    </lineage>
</organism>
<dbReference type="InterPro" id="IPR053879">
    <property type="entry name" value="HYDIN_VesB_CFA65-like_Ig"/>
</dbReference>
<dbReference type="EMBL" id="LCKS01000001">
    <property type="protein sequence ID" value="KKU03404.1"/>
    <property type="molecule type" value="Genomic_DNA"/>
</dbReference>
<keyword evidence="5" id="KW-0966">Cell projection</keyword>
<evidence type="ECO:0000256" key="6">
    <source>
        <dbReference type="SAM" id="Phobius"/>
    </source>
</evidence>
<comment type="subcellular location">
    <subcellularLocation>
        <location evidence="1">Cell projection</location>
        <location evidence="1">Cilium</location>
    </subcellularLocation>
    <subcellularLocation>
        <location evidence="2">Cytoplasm</location>
    </subcellularLocation>
</comment>
<evidence type="ECO:0000256" key="3">
    <source>
        <dbReference type="ARBA" id="ARBA00022490"/>
    </source>
</evidence>
<reference evidence="8 9" key="1">
    <citation type="journal article" date="2015" name="Nature">
        <title>rRNA introns, odd ribosomes, and small enigmatic genomes across a large radiation of phyla.</title>
        <authorList>
            <person name="Brown C.T."/>
            <person name="Hug L.A."/>
            <person name="Thomas B.C."/>
            <person name="Sharon I."/>
            <person name="Castelle C.J."/>
            <person name="Singh A."/>
            <person name="Wilkins M.J."/>
            <person name="Williams K.H."/>
            <person name="Banfield J.F."/>
        </authorList>
    </citation>
    <scope>NUCLEOTIDE SEQUENCE [LARGE SCALE GENOMIC DNA]</scope>
</reference>
<protein>
    <recommendedName>
        <fullName evidence="7">HYDIN/VesB/CFA65-like Ig-like domain-containing protein</fullName>
    </recommendedName>
</protein>
<accession>A0A0G1M573</accession>
<keyword evidence="3" id="KW-0963">Cytoplasm</keyword>
<evidence type="ECO:0000313" key="8">
    <source>
        <dbReference type="EMBL" id="KKU03404.1"/>
    </source>
</evidence>
<keyword evidence="6" id="KW-0812">Transmembrane</keyword>